<comment type="caution">
    <text evidence="1">The sequence shown here is derived from an EMBL/GenBank/DDBJ whole genome shotgun (WGS) entry which is preliminary data.</text>
</comment>
<gene>
    <name evidence="1" type="ORF">TRFO_38554</name>
</gene>
<dbReference type="VEuPathDB" id="TrichDB:TRFO_38554"/>
<name>A0A1J4J812_9EUKA</name>
<evidence type="ECO:0000313" key="1">
    <source>
        <dbReference type="EMBL" id="OHS95338.1"/>
    </source>
</evidence>
<sequence length="197" mass="22475">MTKGRTPKRVMKTILYTHPDGTVTSYPLKELKHVGNMKRSPRIDYMKLTENLTMHINAKKKTVNSDTTPSSPEFNYYNAGLAQDKPQISLQSLENCGNSLFETSEQLPILTDNDMTLQTETSYFYANTDSFFTLAEDTDNYNISQGDNTSNFFPIDENADQPIDLDGLQYSLTEQPISELSNELLVPYEENDDFFSY</sequence>
<protein>
    <submittedName>
        <fullName evidence="1">Uncharacterized protein</fullName>
    </submittedName>
</protein>
<dbReference type="RefSeq" id="XP_068348475.1">
    <property type="nucleotide sequence ID" value="XM_068512110.1"/>
</dbReference>
<accession>A0A1J4J812</accession>
<reference evidence="1" key="1">
    <citation type="submission" date="2016-10" db="EMBL/GenBank/DDBJ databases">
        <authorList>
            <person name="Benchimol M."/>
            <person name="Almeida L.G."/>
            <person name="Vasconcelos A.T."/>
            <person name="Perreira-Neves A."/>
            <person name="Rosa I.A."/>
            <person name="Tasca T."/>
            <person name="Bogo M.R."/>
            <person name="de Souza W."/>
        </authorList>
    </citation>
    <scope>NUCLEOTIDE SEQUENCE [LARGE SCALE GENOMIC DNA]</scope>
    <source>
        <strain evidence="1">K</strain>
    </source>
</reference>
<dbReference type="GeneID" id="94846814"/>
<dbReference type="Proteomes" id="UP000179807">
    <property type="component" value="Unassembled WGS sequence"/>
</dbReference>
<evidence type="ECO:0000313" key="2">
    <source>
        <dbReference type="Proteomes" id="UP000179807"/>
    </source>
</evidence>
<dbReference type="EMBL" id="MLAK01001252">
    <property type="protein sequence ID" value="OHS95338.1"/>
    <property type="molecule type" value="Genomic_DNA"/>
</dbReference>
<keyword evidence="2" id="KW-1185">Reference proteome</keyword>
<organism evidence="1 2">
    <name type="scientific">Tritrichomonas foetus</name>
    <dbReference type="NCBI Taxonomy" id="1144522"/>
    <lineage>
        <taxon>Eukaryota</taxon>
        <taxon>Metamonada</taxon>
        <taxon>Parabasalia</taxon>
        <taxon>Tritrichomonadida</taxon>
        <taxon>Tritrichomonadidae</taxon>
        <taxon>Tritrichomonas</taxon>
    </lineage>
</organism>
<proteinExistence type="predicted"/>
<dbReference type="AlphaFoldDB" id="A0A1J4J812"/>